<evidence type="ECO:0000256" key="9">
    <source>
        <dbReference type="SAM" id="Phobius"/>
    </source>
</evidence>
<keyword evidence="13" id="KW-1185">Reference proteome</keyword>
<keyword evidence="3 9" id="KW-0812">Transmembrane</keyword>
<dbReference type="PANTHER" id="PTHR11920:SF335">
    <property type="entry name" value="GUANYLATE CYCLASE"/>
    <property type="match status" value="1"/>
</dbReference>
<evidence type="ECO:0000313" key="12">
    <source>
        <dbReference type="EMBL" id="UTV29421.1"/>
    </source>
</evidence>
<dbReference type="Proteomes" id="UP001057998">
    <property type="component" value="Chromosome 2"/>
</dbReference>
<accession>A0ABY5GJT1</accession>
<dbReference type="Gene3D" id="3.30.70.1230">
    <property type="entry name" value="Nucleotide cyclase"/>
    <property type="match status" value="1"/>
</dbReference>
<dbReference type="SMART" id="SM00044">
    <property type="entry name" value="CYCc"/>
    <property type="match status" value="1"/>
</dbReference>
<feature type="domain" description="Guanylate cyclase" evidence="10">
    <location>
        <begin position="423"/>
        <end position="550"/>
    </location>
</feature>
<evidence type="ECO:0000256" key="1">
    <source>
        <dbReference type="ARBA" id="ARBA00004651"/>
    </source>
</evidence>
<keyword evidence="2" id="KW-1003">Cell membrane</keyword>
<dbReference type="SUPFAM" id="SSF55073">
    <property type="entry name" value="Nucleotide cyclase"/>
    <property type="match status" value="1"/>
</dbReference>
<dbReference type="SUPFAM" id="SSF158472">
    <property type="entry name" value="HAMP domain-like"/>
    <property type="match status" value="1"/>
</dbReference>
<dbReference type="PANTHER" id="PTHR11920">
    <property type="entry name" value="GUANYLYL CYCLASE"/>
    <property type="match status" value="1"/>
</dbReference>
<protein>
    <submittedName>
        <fullName evidence="12">HAMP domain-containing protein</fullName>
    </submittedName>
</protein>
<evidence type="ECO:0000256" key="8">
    <source>
        <dbReference type="RuleBase" id="RU000405"/>
    </source>
</evidence>
<dbReference type="EMBL" id="CP101509">
    <property type="protein sequence ID" value="UTV29421.1"/>
    <property type="molecule type" value="Genomic_DNA"/>
</dbReference>
<evidence type="ECO:0000259" key="11">
    <source>
        <dbReference type="PROSITE" id="PS50885"/>
    </source>
</evidence>
<dbReference type="Gene3D" id="6.10.340.10">
    <property type="match status" value="1"/>
</dbReference>
<feature type="domain" description="HAMP" evidence="11">
    <location>
        <begin position="331"/>
        <end position="383"/>
    </location>
</feature>
<dbReference type="InterPro" id="IPR050401">
    <property type="entry name" value="Cyclic_nucleotide_synthase"/>
</dbReference>
<dbReference type="Gene3D" id="3.30.450.20">
    <property type="entry name" value="PAS domain"/>
    <property type="match status" value="1"/>
</dbReference>
<gene>
    <name evidence="12" type="ORF">NNL38_20590</name>
</gene>
<dbReference type="InterPro" id="IPR001054">
    <property type="entry name" value="A/G_cyclase"/>
</dbReference>
<evidence type="ECO:0000256" key="4">
    <source>
        <dbReference type="ARBA" id="ARBA00022741"/>
    </source>
</evidence>
<comment type="subcellular location">
    <subcellularLocation>
        <location evidence="1">Cell membrane</location>
        <topology evidence="1">Multi-pass membrane protein</topology>
    </subcellularLocation>
</comment>
<evidence type="ECO:0000259" key="10">
    <source>
        <dbReference type="PROSITE" id="PS50125"/>
    </source>
</evidence>
<proteinExistence type="inferred from homology"/>
<reference evidence="12" key="1">
    <citation type="submission" date="2022-07" db="EMBL/GenBank/DDBJ databases">
        <title>Genome sequencing of Photobacterium atrarenae GJH2-4.</title>
        <authorList>
            <person name="Park S.-J."/>
        </authorList>
    </citation>
    <scope>NUCLEOTIDE SEQUENCE</scope>
    <source>
        <strain evidence="12">GJH2-4</strain>
    </source>
</reference>
<dbReference type="Pfam" id="PF00211">
    <property type="entry name" value="Guanylate_cyc"/>
    <property type="match status" value="1"/>
</dbReference>
<organism evidence="12 13">
    <name type="scientific">Photobacterium atrarenae</name>
    <dbReference type="NCBI Taxonomy" id="865757"/>
    <lineage>
        <taxon>Bacteria</taxon>
        <taxon>Pseudomonadati</taxon>
        <taxon>Pseudomonadota</taxon>
        <taxon>Gammaproteobacteria</taxon>
        <taxon>Vibrionales</taxon>
        <taxon>Vibrionaceae</taxon>
        <taxon>Photobacterium</taxon>
    </lineage>
</organism>
<evidence type="ECO:0000313" key="13">
    <source>
        <dbReference type="Proteomes" id="UP001057998"/>
    </source>
</evidence>
<evidence type="ECO:0000256" key="2">
    <source>
        <dbReference type="ARBA" id="ARBA00022475"/>
    </source>
</evidence>
<dbReference type="PROSITE" id="PS50885">
    <property type="entry name" value="HAMP"/>
    <property type="match status" value="1"/>
</dbReference>
<sequence>MLLKTEVVMGLLQKSLKARMTAYFLLVSVLVVVALALVTYHLAATTHQEMAIAQFDVTADHKASEIHRYLDDQVAIVTSIAQLAELQRAVSQIVGQTPDSTQYQTAYFKLVEMLYFSTFLDSRAARVSDLTEIFMLTKVGGHVFFSTQPGHEGEYRHSDQYFIEGLKGTFVQKVYPSPETAAPTLTVSTPLYSPVGELLGVLAAHIQLSVLVEIAGRQSSRQGLGESYLVDGLNRVISAERFGNELYPRGVHSEGIAAALRGERGAGLYDNYAGEAVIGSYRWLPALGVALISEIPAKVALAPANRFGVMILGVGLLAVGVLSVGIYLIAARITQPITAMTNTTQKITAGDLSQQAPVLTEDETGLLAQNFNQMIGRLRHTLDDLAEEQEKSEHLLLNVLPAPIAARLKQGEETIADSYADVTILFADIVNFTPLSAELKASDLVGLLNEIFCEFDRLSEARGLEKIKTMGDAYMVGAGLPVPRADHAEVIAEMALDMLDVIACFNRKHQRDLSIRIGINSGPVVAGVIGTKKFIYDIWGDAVNTASRMESQGLKGGIQITEATHRHLRDRYVFEDRGMIEIKGKGKMHTYFLRGRKDNAAQQV</sequence>
<evidence type="ECO:0000256" key="7">
    <source>
        <dbReference type="ARBA" id="ARBA00023239"/>
    </source>
</evidence>
<dbReference type="InterPro" id="IPR029787">
    <property type="entry name" value="Nucleotide_cyclase"/>
</dbReference>
<dbReference type="InterPro" id="IPR033479">
    <property type="entry name" value="dCache_1"/>
</dbReference>
<feature type="transmembrane region" description="Helical" evidence="9">
    <location>
        <begin position="21"/>
        <end position="43"/>
    </location>
</feature>
<evidence type="ECO:0000256" key="6">
    <source>
        <dbReference type="ARBA" id="ARBA00023136"/>
    </source>
</evidence>
<keyword evidence="6 9" id="KW-0472">Membrane</keyword>
<evidence type="ECO:0000256" key="3">
    <source>
        <dbReference type="ARBA" id="ARBA00022692"/>
    </source>
</evidence>
<keyword evidence="7 8" id="KW-0456">Lyase</keyword>
<dbReference type="CDD" id="cd06225">
    <property type="entry name" value="HAMP"/>
    <property type="match status" value="1"/>
</dbReference>
<dbReference type="InterPro" id="IPR003660">
    <property type="entry name" value="HAMP_dom"/>
</dbReference>
<dbReference type="PROSITE" id="PS50125">
    <property type="entry name" value="GUANYLATE_CYCLASE_2"/>
    <property type="match status" value="1"/>
</dbReference>
<comment type="similarity">
    <text evidence="8">Belongs to the adenylyl cyclase class-4/guanylyl cyclase family.</text>
</comment>
<dbReference type="PROSITE" id="PS00452">
    <property type="entry name" value="GUANYLATE_CYCLASE_1"/>
    <property type="match status" value="1"/>
</dbReference>
<dbReference type="CDD" id="cd18773">
    <property type="entry name" value="PDC1_HK_sensor"/>
    <property type="match status" value="1"/>
</dbReference>
<name>A0ABY5GJT1_9GAMM</name>
<dbReference type="Pfam" id="PF00672">
    <property type="entry name" value="HAMP"/>
    <property type="match status" value="1"/>
</dbReference>
<dbReference type="RefSeq" id="WP_255390737.1">
    <property type="nucleotide sequence ID" value="NZ_CP101509.1"/>
</dbReference>
<dbReference type="SMART" id="SM00304">
    <property type="entry name" value="HAMP"/>
    <property type="match status" value="1"/>
</dbReference>
<keyword evidence="5 9" id="KW-1133">Transmembrane helix</keyword>
<dbReference type="CDD" id="cd07302">
    <property type="entry name" value="CHD"/>
    <property type="match status" value="1"/>
</dbReference>
<feature type="transmembrane region" description="Helical" evidence="9">
    <location>
        <begin position="307"/>
        <end position="330"/>
    </location>
</feature>
<dbReference type="Pfam" id="PF02743">
    <property type="entry name" value="dCache_1"/>
    <property type="match status" value="1"/>
</dbReference>
<evidence type="ECO:0000256" key="5">
    <source>
        <dbReference type="ARBA" id="ARBA00022989"/>
    </source>
</evidence>
<keyword evidence="4" id="KW-0547">Nucleotide-binding</keyword>
<dbReference type="InterPro" id="IPR018297">
    <property type="entry name" value="A/G_cyclase_CS"/>
</dbReference>